<dbReference type="InterPro" id="IPR031338">
    <property type="entry name" value="KDPG/KHG_AS_2"/>
</dbReference>
<protein>
    <recommendedName>
        <fullName evidence="5">2-dehydro-3-deoxy-phosphogluconate aldolase</fullName>
        <ecNumber evidence="5">4.1.2.14</ecNumber>
    </recommendedName>
</protein>
<dbReference type="InterPro" id="IPR000887">
    <property type="entry name" value="Aldlse_KDPG_KHG"/>
</dbReference>
<comment type="subunit">
    <text evidence="4">Homotrimer.</text>
</comment>
<dbReference type="PROSITE" id="PS00159">
    <property type="entry name" value="ALDOLASE_KDPG_KHG_1"/>
    <property type="match status" value="1"/>
</dbReference>
<sequence>MMLSPVFADLARHRVVPVVTARTAEEGLRIADALAEGGLPVAEITFRTAAAADAIAAVARESGVLVGAGTVLRADQVDEAVDAGARFVVSPGTSAEVIERCRHHGIPVLPGAVTATEVQTALALGVDAVKFFPAATSGGIPALRALGAPFSGLGFVPTGGIDEATAPEYLAVPSVLAVGGSWMLPADAIDAGDWDRITDLTRRAVTRTRSPEDTPLR</sequence>
<evidence type="ECO:0000313" key="9">
    <source>
        <dbReference type="EMBL" id="MDS0246595.1"/>
    </source>
</evidence>
<dbReference type="PANTHER" id="PTHR30246:SF1">
    <property type="entry name" value="2-DEHYDRO-3-DEOXY-6-PHOSPHOGALACTONATE ALDOLASE-RELATED"/>
    <property type="match status" value="1"/>
</dbReference>
<evidence type="ECO:0000256" key="4">
    <source>
        <dbReference type="ARBA" id="ARBA00011233"/>
    </source>
</evidence>
<evidence type="ECO:0000256" key="2">
    <source>
        <dbReference type="ARBA" id="ARBA00004736"/>
    </source>
</evidence>
<dbReference type="CDD" id="cd00452">
    <property type="entry name" value="KDPG_aldolase"/>
    <property type="match status" value="1"/>
</dbReference>
<comment type="caution">
    <text evidence="9">The sequence shown here is derived from an EMBL/GenBank/DDBJ whole genome shotgun (WGS) entry which is preliminary data.</text>
</comment>
<comment type="similarity">
    <text evidence="3">Belongs to the KHG/KDPG aldolase family.</text>
</comment>
<dbReference type="InterPro" id="IPR013785">
    <property type="entry name" value="Aldolase_TIM"/>
</dbReference>
<keyword evidence="8" id="KW-0119">Carbohydrate metabolism</keyword>
<keyword evidence="7" id="KW-0704">Schiff base</keyword>
<dbReference type="GO" id="GO:0008675">
    <property type="term" value="F:2-dehydro-3-deoxy-phosphogluconate aldolase activity"/>
    <property type="evidence" value="ECO:0007669"/>
    <property type="project" value="UniProtKB-EC"/>
</dbReference>
<dbReference type="Pfam" id="PF01081">
    <property type="entry name" value="Aldolase"/>
    <property type="match status" value="1"/>
</dbReference>
<organism evidence="9 10">
    <name type="scientific">Microbacterium aurantiacum</name>
    <dbReference type="NCBI Taxonomy" id="162393"/>
    <lineage>
        <taxon>Bacteria</taxon>
        <taxon>Bacillati</taxon>
        <taxon>Actinomycetota</taxon>
        <taxon>Actinomycetes</taxon>
        <taxon>Micrococcales</taxon>
        <taxon>Microbacteriaceae</taxon>
        <taxon>Microbacterium</taxon>
    </lineage>
</organism>
<dbReference type="Proteomes" id="UP001183582">
    <property type="component" value="Unassembled WGS sequence"/>
</dbReference>
<dbReference type="NCBIfam" id="NF004325">
    <property type="entry name" value="PRK05718.1"/>
    <property type="match status" value="1"/>
</dbReference>
<comment type="pathway">
    <text evidence="2">Carbohydrate acid metabolism; 2-dehydro-3-deoxy-D-gluconate degradation; D-glyceraldehyde 3-phosphate and pyruvate from 2-dehydro-3-deoxy-D-gluconate: step 2/2.</text>
</comment>
<evidence type="ECO:0000256" key="8">
    <source>
        <dbReference type="ARBA" id="ARBA00023277"/>
    </source>
</evidence>
<name>A0AAJ2LWQ2_9MICO</name>
<evidence type="ECO:0000256" key="5">
    <source>
        <dbReference type="ARBA" id="ARBA00013063"/>
    </source>
</evidence>
<dbReference type="SUPFAM" id="SSF51569">
    <property type="entry name" value="Aldolase"/>
    <property type="match status" value="1"/>
</dbReference>
<evidence type="ECO:0000256" key="1">
    <source>
        <dbReference type="ARBA" id="ARBA00000654"/>
    </source>
</evidence>
<evidence type="ECO:0000256" key="3">
    <source>
        <dbReference type="ARBA" id="ARBA00006906"/>
    </source>
</evidence>
<proteinExistence type="inferred from homology"/>
<dbReference type="EC" id="4.1.2.14" evidence="5"/>
<reference evidence="9 10" key="1">
    <citation type="submission" date="2021-06" db="EMBL/GenBank/DDBJ databases">
        <title>Genome-based taxonomic framework of Microbacterium strains isolated from marine environment, the description of four new species and reclassification of four preexisting species.</title>
        <authorList>
            <person name="Lee S.D."/>
            <person name="Kim S.-M."/>
            <person name="Byeon Y.-S."/>
            <person name="Yang H.L."/>
            <person name="Kim I.S."/>
        </authorList>
    </citation>
    <scope>NUCLEOTIDE SEQUENCE [LARGE SCALE GENOMIC DNA]</scope>
    <source>
        <strain evidence="9 10">KACC 20514</strain>
    </source>
</reference>
<gene>
    <name evidence="9" type="primary">eda</name>
    <name evidence="9" type="ORF">KZC50_13410</name>
</gene>
<evidence type="ECO:0000256" key="7">
    <source>
        <dbReference type="ARBA" id="ARBA00023270"/>
    </source>
</evidence>
<dbReference type="AlphaFoldDB" id="A0AAJ2LWQ2"/>
<dbReference type="InterPro" id="IPR031337">
    <property type="entry name" value="KDPG/KHG_AS_1"/>
</dbReference>
<dbReference type="EMBL" id="JAHWXH010000003">
    <property type="protein sequence ID" value="MDS0246595.1"/>
    <property type="molecule type" value="Genomic_DNA"/>
</dbReference>
<dbReference type="Gene3D" id="3.20.20.70">
    <property type="entry name" value="Aldolase class I"/>
    <property type="match status" value="1"/>
</dbReference>
<keyword evidence="6 9" id="KW-0456">Lyase</keyword>
<dbReference type="PANTHER" id="PTHR30246">
    <property type="entry name" value="2-KETO-3-DEOXY-6-PHOSPHOGLUCONATE ALDOLASE"/>
    <property type="match status" value="1"/>
</dbReference>
<evidence type="ECO:0000313" key="10">
    <source>
        <dbReference type="Proteomes" id="UP001183582"/>
    </source>
</evidence>
<accession>A0AAJ2LWQ2</accession>
<comment type="catalytic activity">
    <reaction evidence="1">
        <text>2-dehydro-3-deoxy-6-phospho-D-gluconate = D-glyceraldehyde 3-phosphate + pyruvate</text>
        <dbReference type="Rhea" id="RHEA:17089"/>
        <dbReference type="ChEBI" id="CHEBI:15361"/>
        <dbReference type="ChEBI" id="CHEBI:57569"/>
        <dbReference type="ChEBI" id="CHEBI:59776"/>
        <dbReference type="EC" id="4.1.2.14"/>
    </reaction>
</comment>
<evidence type="ECO:0000256" key="6">
    <source>
        <dbReference type="ARBA" id="ARBA00023239"/>
    </source>
</evidence>
<dbReference type="NCBIfam" id="TIGR01182">
    <property type="entry name" value="eda"/>
    <property type="match status" value="1"/>
</dbReference>
<dbReference type="PROSITE" id="PS00160">
    <property type="entry name" value="ALDOLASE_KDPG_KHG_2"/>
    <property type="match status" value="1"/>
</dbReference>